<accession>A0AC34R6W8</accession>
<dbReference type="WBParaSite" id="JU765_v2.g380.t1">
    <property type="protein sequence ID" value="JU765_v2.g380.t1"/>
    <property type="gene ID" value="JU765_v2.g380"/>
</dbReference>
<dbReference type="Proteomes" id="UP000887576">
    <property type="component" value="Unplaced"/>
</dbReference>
<name>A0AC34R6W8_9BILA</name>
<organism evidence="1 2">
    <name type="scientific">Panagrolaimus sp. JU765</name>
    <dbReference type="NCBI Taxonomy" id="591449"/>
    <lineage>
        <taxon>Eukaryota</taxon>
        <taxon>Metazoa</taxon>
        <taxon>Ecdysozoa</taxon>
        <taxon>Nematoda</taxon>
        <taxon>Chromadorea</taxon>
        <taxon>Rhabditida</taxon>
        <taxon>Tylenchina</taxon>
        <taxon>Panagrolaimomorpha</taxon>
        <taxon>Panagrolaimoidea</taxon>
        <taxon>Panagrolaimidae</taxon>
        <taxon>Panagrolaimus</taxon>
    </lineage>
</organism>
<sequence>MKRVFPNANTLTIDLHPEQVYEEMYHDLEDLIVKVKEAICEAPQENIQVLYQPYAVEDKEKWIKAFDGKKIDENIFEWKMESNEKKTLKLKFLKKKPLIFQKPPYDTFFDDKNHDNDSSNDD</sequence>
<reference evidence="2" key="1">
    <citation type="submission" date="2022-11" db="UniProtKB">
        <authorList>
            <consortium name="WormBaseParasite"/>
        </authorList>
    </citation>
    <scope>IDENTIFICATION</scope>
</reference>
<protein>
    <submittedName>
        <fullName evidence="2">Uncharacterized protein</fullName>
    </submittedName>
</protein>
<proteinExistence type="predicted"/>
<evidence type="ECO:0000313" key="2">
    <source>
        <dbReference type="WBParaSite" id="JU765_v2.g380.t1"/>
    </source>
</evidence>
<evidence type="ECO:0000313" key="1">
    <source>
        <dbReference type="Proteomes" id="UP000887576"/>
    </source>
</evidence>